<reference evidence="4 5" key="1">
    <citation type="submission" date="2019-07" db="EMBL/GenBank/DDBJ databases">
        <title>Genomics analysis of Aphanomyces spp. identifies a new class of oomycete effector associated with host adaptation.</title>
        <authorList>
            <person name="Gaulin E."/>
        </authorList>
    </citation>
    <scope>NUCLEOTIDE SEQUENCE [LARGE SCALE GENOMIC DNA]</scope>
    <source>
        <strain evidence="4 5">ATCC 201684</strain>
    </source>
</reference>
<dbReference type="InterPro" id="IPR036872">
    <property type="entry name" value="CH_dom_sf"/>
</dbReference>
<keyword evidence="5" id="KW-1185">Reference proteome</keyword>
<protein>
    <recommendedName>
        <fullName evidence="3">Calponin-homology (CH) domain-containing protein</fullName>
    </recommendedName>
</protein>
<dbReference type="PROSITE" id="PS50021">
    <property type="entry name" value="CH"/>
    <property type="match status" value="2"/>
</dbReference>
<dbReference type="CDD" id="cd00014">
    <property type="entry name" value="CH_SF"/>
    <property type="match status" value="1"/>
</dbReference>
<accession>A0A6G0WSV6</accession>
<feature type="chain" id="PRO_5026188049" description="Calponin-homology (CH) domain-containing protein" evidence="2">
    <location>
        <begin position="24"/>
        <end position="860"/>
    </location>
</feature>
<organism evidence="4 5">
    <name type="scientific">Aphanomyces euteiches</name>
    <dbReference type="NCBI Taxonomy" id="100861"/>
    <lineage>
        <taxon>Eukaryota</taxon>
        <taxon>Sar</taxon>
        <taxon>Stramenopiles</taxon>
        <taxon>Oomycota</taxon>
        <taxon>Saprolegniomycetes</taxon>
        <taxon>Saprolegniales</taxon>
        <taxon>Verrucalvaceae</taxon>
        <taxon>Aphanomyces</taxon>
    </lineage>
</organism>
<keyword evidence="2" id="KW-0732">Signal</keyword>
<feature type="domain" description="Calponin-homology (CH)" evidence="3">
    <location>
        <begin position="741"/>
        <end position="853"/>
    </location>
</feature>
<feature type="signal peptide" evidence="2">
    <location>
        <begin position="1"/>
        <end position="23"/>
    </location>
</feature>
<evidence type="ECO:0000256" key="1">
    <source>
        <dbReference type="SAM" id="MobiDB-lite"/>
    </source>
</evidence>
<dbReference type="Pfam" id="PF00307">
    <property type="entry name" value="CH"/>
    <property type="match status" value="1"/>
</dbReference>
<dbReference type="SUPFAM" id="SSF47576">
    <property type="entry name" value="Calponin-homology domain, CH-domain"/>
    <property type="match status" value="2"/>
</dbReference>
<dbReference type="VEuPathDB" id="FungiDB:AeMF1_002954"/>
<dbReference type="AlphaFoldDB" id="A0A6G0WSV6"/>
<dbReference type="EMBL" id="VJMJ01000153">
    <property type="protein sequence ID" value="KAF0730578.1"/>
    <property type="molecule type" value="Genomic_DNA"/>
</dbReference>
<name>A0A6G0WSV6_9STRA</name>
<proteinExistence type="predicted"/>
<dbReference type="Proteomes" id="UP000481153">
    <property type="component" value="Unassembled WGS sequence"/>
</dbReference>
<evidence type="ECO:0000313" key="5">
    <source>
        <dbReference type="Proteomes" id="UP000481153"/>
    </source>
</evidence>
<comment type="caution">
    <text evidence="4">The sequence shown here is derived from an EMBL/GenBank/DDBJ whole genome shotgun (WGS) entry which is preliminary data.</text>
</comment>
<dbReference type="Gene3D" id="1.10.418.10">
    <property type="entry name" value="Calponin-like domain"/>
    <property type="match status" value="2"/>
</dbReference>
<dbReference type="InterPro" id="IPR001715">
    <property type="entry name" value="CH_dom"/>
</dbReference>
<sequence>MDGSRHSTKKLLHWLNTLPFTSCLLVDSFAGLQNGAVLFDIAAAIVAPSTLETPPTQGSATTQASHKIQQVLTCVVPHVSKHTNGYHIRDPDTILDILDGNIPAICATLEVLKMLWLQKEIRSQQKQYVHDQVRKLHPPPPVAQKNRKLNNAWTPPPPHRLVPKVFRAQPTVAWNMSTVISHEKPPRLSDDHTPKDKPAGQQLRENYHVQFMVDPLWLPTNKEYPPRPASPTPPALDIQEAYNVCRWIRSLGIGLPFDQHREPLAADSFLEQAGRVFKDGVILCQIAAILAYRSGKPFIKAKLRPLLSQPGCFVPQGCSITRLNVAQKRHNLQLALSFLDMPIVAKLTHLDDPNSPHFVQEIWLLLHAVYKASTKPPPPPPKNIQAKEPSKAPQKTTRLPCITHEQTTRVREWLTSMGIMLPTESHPLLQDPLRNGSLLCNLLNRMGNLSKPIKAHNKPTALHQAKENVFLALSALRQLNFPSIPPVYIAKSEPILKGQFQFVWGLLYHVVESLQAPPLQTHVQETPVVADTETVANDKILVVDWLRTQGYLDNLEAAQVHPTFDDIQIYVQNGILLLLLAAQLTQKPVKIDKTINFSRNEALKNIVEALEQLRSVPNMPQRYLWCEDKIYAGHSSVILGLLQDIKRIHGDKPSSKQHVVHPVIVDPIYDDISIEGDIHAEELVKCWHINTQVNSSHQWRETDIDPAEDLFPQPHQDDLKPTYLWPTDDDVIPQRQEFKLESSVGELEEWLKQLHIDIGPSHALDGSVLSSFQNGLVLVDLIEKVEHLRRLEGVCRNPQGKRANCLHNIRKVLEILRLKKTMPLSLLRREKDIYAGNPQVILPLLDHIRKAYGYHRGKKP</sequence>
<evidence type="ECO:0000256" key="2">
    <source>
        <dbReference type="SAM" id="SignalP"/>
    </source>
</evidence>
<feature type="domain" description="Calponin-homology (CH)" evidence="3">
    <location>
        <begin position="404"/>
        <end position="511"/>
    </location>
</feature>
<gene>
    <name evidence="4" type="ORF">Ae201684_012000</name>
</gene>
<evidence type="ECO:0000313" key="4">
    <source>
        <dbReference type="EMBL" id="KAF0730578.1"/>
    </source>
</evidence>
<feature type="region of interest" description="Disordered" evidence="1">
    <location>
        <begin position="374"/>
        <end position="396"/>
    </location>
</feature>
<feature type="region of interest" description="Disordered" evidence="1">
    <location>
        <begin position="137"/>
        <end position="156"/>
    </location>
</feature>
<evidence type="ECO:0000259" key="3">
    <source>
        <dbReference type="PROSITE" id="PS50021"/>
    </source>
</evidence>